<feature type="region of interest" description="Disordered" evidence="2">
    <location>
        <begin position="711"/>
        <end position="732"/>
    </location>
</feature>
<name>A0A3M9MM50_9BACT</name>
<keyword evidence="3" id="KW-0472">Membrane</keyword>
<proteinExistence type="predicted"/>
<keyword evidence="1" id="KW-0175">Coiled coil</keyword>
<feature type="coiled-coil region" evidence="1">
    <location>
        <begin position="577"/>
        <end position="622"/>
    </location>
</feature>
<evidence type="ECO:0000313" key="5">
    <source>
        <dbReference type="Proteomes" id="UP000272117"/>
    </source>
</evidence>
<evidence type="ECO:0000256" key="3">
    <source>
        <dbReference type="SAM" id="Phobius"/>
    </source>
</evidence>
<protein>
    <submittedName>
        <fullName evidence="4">Uncharacterized protein</fullName>
    </submittedName>
</protein>
<feature type="transmembrane region" description="Helical" evidence="3">
    <location>
        <begin position="203"/>
        <end position="224"/>
    </location>
</feature>
<evidence type="ECO:0000256" key="2">
    <source>
        <dbReference type="SAM" id="MobiDB-lite"/>
    </source>
</evidence>
<comment type="caution">
    <text evidence="4">The sequence shown here is derived from an EMBL/GenBank/DDBJ whole genome shotgun (WGS) entry which is preliminary data.</text>
</comment>
<keyword evidence="3" id="KW-1133">Transmembrane helix</keyword>
<gene>
    <name evidence="4" type="ORF">EFB08_11430</name>
</gene>
<evidence type="ECO:0000256" key="1">
    <source>
        <dbReference type="SAM" id="Coils"/>
    </source>
</evidence>
<keyword evidence="3" id="KW-0812">Transmembrane</keyword>
<dbReference type="AlphaFoldDB" id="A0A3M9MM50"/>
<organism evidence="4 5">
    <name type="scientific">Rufibacter latericius</name>
    <dbReference type="NCBI Taxonomy" id="2487040"/>
    <lineage>
        <taxon>Bacteria</taxon>
        <taxon>Pseudomonadati</taxon>
        <taxon>Bacteroidota</taxon>
        <taxon>Cytophagia</taxon>
        <taxon>Cytophagales</taxon>
        <taxon>Hymenobacteraceae</taxon>
        <taxon>Rufibacter</taxon>
    </lineage>
</organism>
<dbReference type="EMBL" id="RJJD01000006">
    <property type="protein sequence ID" value="RNI26622.1"/>
    <property type="molecule type" value="Genomic_DNA"/>
</dbReference>
<feature type="coiled-coil region" evidence="1">
    <location>
        <begin position="380"/>
        <end position="491"/>
    </location>
</feature>
<dbReference type="OrthoDB" id="952449at2"/>
<dbReference type="Proteomes" id="UP000272117">
    <property type="component" value="Unassembled WGS sequence"/>
</dbReference>
<feature type="coiled-coil region" evidence="1">
    <location>
        <begin position="516"/>
        <end position="543"/>
    </location>
</feature>
<dbReference type="RefSeq" id="WP_123127105.1">
    <property type="nucleotide sequence ID" value="NZ_RJJD01000006.1"/>
</dbReference>
<keyword evidence="5" id="KW-1185">Reference proteome</keyword>
<reference evidence="4 5" key="1">
    <citation type="submission" date="2018-11" db="EMBL/GenBank/DDBJ databases">
        <title>Rufibacter latericius sp. nov., isolated from water in Baiyang Lake.</title>
        <authorList>
            <person name="Yang Y."/>
        </authorList>
    </citation>
    <scope>NUCLEOTIDE SEQUENCE [LARGE SCALE GENOMIC DNA]</scope>
    <source>
        <strain evidence="4 5">R-22-1c-1</strain>
    </source>
</reference>
<accession>A0A3M9MM50</accession>
<sequence>MAEMNETAIFELKIDAGASEKRIAELTADLIKAKEAKAALDKQYKAGEITVEEYGKQTAANKRATTELTAELGAETKILAQHTKQTKEAVGSNNQMRAQLSGLTQQYNALSKAERENVENGGVLQKQIKELSDALKENESAVGDNRRNVGNYAGGLLQAVDGTGLLVTITDAATQAQETWNAMLTVSKASLAGNVNGLKLLKVALAATGIGLVVLALGGLVSFLTRTQEGMDWVSAKTKGLTTVFTFLIDKLSGVGKMLFDAFDNPKQALKDLVGFIETNLMNRLKSFAVIWEGIQNRDLKKVNNGLFQMATGVEDVIGKTAALGKELAAVAKAGEDIERQQQRLEKDRINNIATNKTLLGLIEAQKNIRDNEFNSMAKRKQANEEAAKLEQQRLKTLEDLAQRQVDILMQEANLRGGIDKLRNEEVQKIKEAENELADIREDSLGRQNETITNRYQLEQEALQKSKELEMQRLEAAKARIEAELLFAKEGTREYLAIQERLIQQELVIQNKGAGLSREQRKLNELKANAEILKLRSEFYQKVALEEMKYLGEMDVFHEDSNQAAKDQLKEQNQATFAAMEERRKLTEEKAREASQAQIDAAKETKEKLAEIDQEHLDLAIETTNALSSLVELVGAQNEEAANFQRALAVFQIGISAAKAIMSGIEKASEAGPFPANLLAIAGTVATTLGYIAQAKALLSEGDAPKAPKFKGARGGVLRGPSHSQGGIRGTGRFSNIEVEGDEAVLTKGVTKNPVLFTMASMINQLGGGVSLGPTKYGALGGIILPQSDRQITMEQALQPAMVQPSIPLGIDYTQLAAAMKRVKIYTEVTKINRAQEEIIYTRGRASER</sequence>
<evidence type="ECO:0000313" key="4">
    <source>
        <dbReference type="EMBL" id="RNI26622.1"/>
    </source>
</evidence>